<feature type="domain" description="WW" evidence="10">
    <location>
        <begin position="240"/>
        <end position="273"/>
    </location>
</feature>
<evidence type="ECO:0000313" key="12">
    <source>
        <dbReference type="EMBL" id="WBW73047.1"/>
    </source>
</evidence>
<evidence type="ECO:0000256" key="1">
    <source>
        <dbReference type="ARBA" id="ARBA00000885"/>
    </source>
</evidence>
<dbReference type="InterPro" id="IPR024928">
    <property type="entry name" value="E3_ub_ligase_SMURF1"/>
</dbReference>
<feature type="domain" description="C2" evidence="9">
    <location>
        <begin position="1"/>
        <end position="109"/>
    </location>
</feature>
<dbReference type="SUPFAM" id="SSF51045">
    <property type="entry name" value="WW domain"/>
    <property type="match status" value="1"/>
</dbReference>
<comment type="pathway">
    <text evidence="2">Protein modification; protein ubiquitination.</text>
</comment>
<gene>
    <name evidence="12" type="primary">pub2</name>
    <name evidence="12" type="ORF">SOMG_02349</name>
</gene>
<evidence type="ECO:0000259" key="10">
    <source>
        <dbReference type="PROSITE" id="PS50020"/>
    </source>
</evidence>
<dbReference type="InterPro" id="IPR035983">
    <property type="entry name" value="Hect_E3_ubiquitin_ligase"/>
</dbReference>
<dbReference type="Gene3D" id="3.30.2160.10">
    <property type="entry name" value="Hect, E3 ligase catalytic domain"/>
    <property type="match status" value="1"/>
</dbReference>
<dbReference type="Pfam" id="PF00397">
    <property type="entry name" value="WW"/>
    <property type="match status" value="1"/>
</dbReference>
<evidence type="ECO:0000313" key="13">
    <source>
        <dbReference type="Proteomes" id="UP001212411"/>
    </source>
</evidence>
<evidence type="ECO:0000256" key="2">
    <source>
        <dbReference type="ARBA" id="ARBA00004906"/>
    </source>
</evidence>
<dbReference type="EMBL" id="CP115611">
    <property type="protein sequence ID" value="WBW73047.1"/>
    <property type="molecule type" value="Genomic_DNA"/>
</dbReference>
<evidence type="ECO:0000256" key="5">
    <source>
        <dbReference type="ARBA" id="ARBA00022737"/>
    </source>
</evidence>
<dbReference type="PROSITE" id="PS50020">
    <property type="entry name" value="WW_DOMAIN_2"/>
    <property type="match status" value="1"/>
</dbReference>
<keyword evidence="5" id="KW-0677">Repeat</keyword>
<dbReference type="InterPro" id="IPR000569">
    <property type="entry name" value="HECT_dom"/>
</dbReference>
<evidence type="ECO:0000256" key="4">
    <source>
        <dbReference type="ARBA" id="ARBA00022679"/>
    </source>
</evidence>
<dbReference type="InterPro" id="IPR035892">
    <property type="entry name" value="C2_domain_sf"/>
</dbReference>
<dbReference type="SUPFAM" id="SSF49562">
    <property type="entry name" value="C2 domain (Calcium/lipid-binding domain, CaLB)"/>
    <property type="match status" value="1"/>
</dbReference>
<dbReference type="GO" id="GO:0006511">
    <property type="term" value="P:ubiquitin-dependent protein catabolic process"/>
    <property type="evidence" value="ECO:0007669"/>
    <property type="project" value="InterPro"/>
</dbReference>
<dbReference type="Proteomes" id="UP001212411">
    <property type="component" value="Chromosome 1"/>
</dbReference>
<sequence>MENVRFETQLTILQVDGLWKQGLLRSMKPYLLINVDDGQLIKTHYASGTFRLTWGFNYKLVVNPKSIVLFQLFDQKRVNEDSDGFIGLGAVTIDSIMPFYCSKDEFRTHVTLQSSSGSYCGSVYCQFKRRKLSPEEIPNDKSQTNIAVFSDNESNTWETRIDDFGHMYYYPSPPLSVPPSITLEKLHTLNDEQLQRDFSGFLFPENLKLKINLDPNIIRRLLENYQVAQFVRQQVAVEKGPLPSGWEMRLSEDYHIYFVDHTTKTTTWTDPRESLLPGKPIEKSQSLNESYLRKLQYMYERPEMAVNNTQLQLRVSRATALEDAYDIIMKLSIQDMRKRLLVRFRNEDGLDYGGVSREFFYILSHALFDPSYSLFEYATPDNYGLQISPSSYFNPEHLTYFRFVGRIMGLAIFHRRYLDVQFVLPFYKRLLQKPLVMKDFKDIDEVYYESLKWMLENEVDDSLCLNFSCEENRLGDSVTIDLKPNGRNLPVNDENKEEYIQLLTNYKLVRSTQLQFEALKGGLNELIPDSILFLFNENELDILLNGKRDIDVEDWKRYTDYRAYTETDRIAIWFWEIVSNWPTDKKEKLLQFSTGTSRLPLGGFKDLHGSDGPRKFTLENVGSVFQLPKAHTCFNRLDIPPYESKEELEHKLTIAIEETAGFGTE</sequence>
<dbReference type="InterPro" id="IPR000008">
    <property type="entry name" value="C2_dom"/>
</dbReference>
<dbReference type="Pfam" id="PF00632">
    <property type="entry name" value="HECT"/>
    <property type="match status" value="1"/>
</dbReference>
<dbReference type="FunFam" id="3.30.2160.10:FF:000001">
    <property type="entry name" value="E3 ubiquitin-protein ligase NEDD4-like"/>
    <property type="match status" value="1"/>
</dbReference>
<dbReference type="SUPFAM" id="SSF56204">
    <property type="entry name" value="Hect, E3 ligase catalytic domain"/>
    <property type="match status" value="1"/>
</dbReference>
<evidence type="ECO:0000256" key="7">
    <source>
        <dbReference type="PIRSR" id="PIRSR001569-1"/>
    </source>
</evidence>
<dbReference type="CDD" id="cd00078">
    <property type="entry name" value="HECTc"/>
    <property type="match status" value="1"/>
</dbReference>
<dbReference type="EC" id="2.3.2.26" evidence="3"/>
<dbReference type="Gene3D" id="3.90.1750.10">
    <property type="entry name" value="Hect, E3 ligase catalytic domains"/>
    <property type="match status" value="1"/>
</dbReference>
<dbReference type="Gene3D" id="3.30.2410.10">
    <property type="entry name" value="Hect, E3 ligase catalytic domain"/>
    <property type="match status" value="1"/>
</dbReference>
<feature type="domain" description="HECT" evidence="11">
    <location>
        <begin position="332"/>
        <end position="665"/>
    </location>
</feature>
<dbReference type="GeneID" id="80875830"/>
<dbReference type="FunFam" id="3.30.2410.10:FF:000001">
    <property type="entry name" value="E3 ubiquitin-protein ligase NEDD4-like"/>
    <property type="match status" value="1"/>
</dbReference>
<dbReference type="SMART" id="SM00456">
    <property type="entry name" value="WW"/>
    <property type="match status" value="1"/>
</dbReference>
<dbReference type="InterPro" id="IPR050409">
    <property type="entry name" value="E3_ubiq-protein_ligase"/>
</dbReference>
<dbReference type="GO" id="GO:0061630">
    <property type="term" value="F:ubiquitin protein ligase activity"/>
    <property type="evidence" value="ECO:0007669"/>
    <property type="project" value="UniProtKB-EC"/>
</dbReference>
<feature type="active site" description="Glycyl thioester intermediate" evidence="7 8">
    <location>
        <position position="633"/>
    </location>
</feature>
<dbReference type="GO" id="GO:0120113">
    <property type="term" value="P:cytoplasm to vacuole targeting by the NVT pathway"/>
    <property type="evidence" value="ECO:0007669"/>
    <property type="project" value="UniProtKB-ARBA"/>
</dbReference>
<name>A0AAE9WD91_9SCHI</name>
<keyword evidence="4" id="KW-0808">Transferase</keyword>
<keyword evidence="12" id="KW-0436">Ligase</keyword>
<protein>
    <recommendedName>
        <fullName evidence="3">HECT-type E3 ubiquitin transferase</fullName>
        <ecNumber evidence="3">2.3.2.26</ecNumber>
    </recommendedName>
</protein>
<dbReference type="PROSITE" id="PS50237">
    <property type="entry name" value="HECT"/>
    <property type="match status" value="1"/>
</dbReference>
<reference evidence="12 13" key="1">
    <citation type="journal article" date="2023" name="G3 (Bethesda)">
        <title>A high-quality reference genome for the fission yeast Schizosaccharomyces osmophilus.</title>
        <authorList>
            <person name="Jia G.S."/>
            <person name="Zhang W.C."/>
            <person name="Liang Y."/>
            <person name="Liu X.H."/>
            <person name="Rhind N."/>
            <person name="Pidoux A."/>
            <person name="Brysch-Herzberg M."/>
            <person name="Du L.L."/>
        </authorList>
    </citation>
    <scope>NUCLEOTIDE SEQUENCE [LARGE SCALE GENOMIC DNA]</scope>
    <source>
        <strain evidence="12 13">CBS 15793</strain>
    </source>
</reference>
<accession>A0AAE9WD91</accession>
<evidence type="ECO:0000256" key="6">
    <source>
        <dbReference type="ARBA" id="ARBA00022786"/>
    </source>
</evidence>
<dbReference type="KEGG" id="som:SOMG_02349"/>
<dbReference type="SMART" id="SM00119">
    <property type="entry name" value="HECTc"/>
    <property type="match status" value="1"/>
</dbReference>
<organism evidence="12 13">
    <name type="scientific">Schizosaccharomyces osmophilus</name>
    <dbReference type="NCBI Taxonomy" id="2545709"/>
    <lineage>
        <taxon>Eukaryota</taxon>
        <taxon>Fungi</taxon>
        <taxon>Dikarya</taxon>
        <taxon>Ascomycota</taxon>
        <taxon>Taphrinomycotina</taxon>
        <taxon>Schizosaccharomycetes</taxon>
        <taxon>Schizosaccharomycetales</taxon>
        <taxon>Schizosaccharomycetaceae</taxon>
        <taxon>Schizosaccharomyces</taxon>
    </lineage>
</organism>
<dbReference type="Gene3D" id="2.60.40.150">
    <property type="entry name" value="C2 domain"/>
    <property type="match status" value="1"/>
</dbReference>
<evidence type="ECO:0000256" key="3">
    <source>
        <dbReference type="ARBA" id="ARBA00012485"/>
    </source>
</evidence>
<dbReference type="InterPro" id="IPR036020">
    <property type="entry name" value="WW_dom_sf"/>
</dbReference>
<keyword evidence="13" id="KW-1185">Reference proteome</keyword>
<dbReference type="FunFam" id="3.90.1750.10:FF:000079">
    <property type="entry name" value="E3 ubiquitin-protein ligase"/>
    <property type="match status" value="1"/>
</dbReference>
<dbReference type="PROSITE" id="PS50004">
    <property type="entry name" value="C2"/>
    <property type="match status" value="1"/>
</dbReference>
<comment type="catalytic activity">
    <reaction evidence="1">
        <text>S-ubiquitinyl-[E2 ubiquitin-conjugating enzyme]-L-cysteine + [acceptor protein]-L-lysine = [E2 ubiquitin-conjugating enzyme]-L-cysteine + N(6)-ubiquitinyl-[acceptor protein]-L-lysine.</text>
        <dbReference type="EC" id="2.3.2.26"/>
    </reaction>
</comment>
<evidence type="ECO:0000259" key="11">
    <source>
        <dbReference type="PROSITE" id="PS50237"/>
    </source>
</evidence>
<dbReference type="GO" id="GO:0005737">
    <property type="term" value="C:cytoplasm"/>
    <property type="evidence" value="ECO:0007669"/>
    <property type="project" value="TreeGrafter"/>
</dbReference>
<dbReference type="GO" id="GO:0016874">
    <property type="term" value="F:ligase activity"/>
    <property type="evidence" value="ECO:0007669"/>
    <property type="project" value="UniProtKB-KW"/>
</dbReference>
<evidence type="ECO:0000256" key="8">
    <source>
        <dbReference type="PROSITE-ProRule" id="PRU00104"/>
    </source>
</evidence>
<dbReference type="RefSeq" id="XP_056037290.1">
    <property type="nucleotide sequence ID" value="XM_056181141.1"/>
</dbReference>
<dbReference type="InterPro" id="IPR001202">
    <property type="entry name" value="WW_dom"/>
</dbReference>
<keyword evidence="6 8" id="KW-0833">Ubl conjugation pathway</keyword>
<evidence type="ECO:0000259" key="9">
    <source>
        <dbReference type="PROSITE" id="PS50004"/>
    </source>
</evidence>
<proteinExistence type="predicted"/>
<dbReference type="PANTHER" id="PTHR11254">
    <property type="entry name" value="HECT DOMAIN UBIQUITIN-PROTEIN LIGASE"/>
    <property type="match status" value="1"/>
</dbReference>
<dbReference type="PIRSF" id="PIRSF001569">
    <property type="entry name" value="E3_ub_ligase_SMURF1"/>
    <property type="match status" value="1"/>
</dbReference>
<dbReference type="PANTHER" id="PTHR11254:SF438">
    <property type="entry name" value="E3 UBIQUITIN-PROTEIN LIGASE PUB2"/>
    <property type="match status" value="1"/>
</dbReference>
<dbReference type="PROSITE" id="PS01159">
    <property type="entry name" value="WW_DOMAIN_1"/>
    <property type="match status" value="1"/>
</dbReference>
<dbReference type="GO" id="GO:0016567">
    <property type="term" value="P:protein ubiquitination"/>
    <property type="evidence" value="ECO:0007669"/>
    <property type="project" value="TreeGrafter"/>
</dbReference>
<dbReference type="AlphaFoldDB" id="A0AAE9WD91"/>